<gene>
    <name evidence="1" type="ORF">BN2614_LOCUS3</name>
</gene>
<organism evidence="1 2">
    <name type="scientific">Gulo gulo</name>
    <name type="common">Wolverine</name>
    <name type="synonym">Gluton</name>
    <dbReference type="NCBI Taxonomy" id="48420"/>
    <lineage>
        <taxon>Eukaryota</taxon>
        <taxon>Metazoa</taxon>
        <taxon>Chordata</taxon>
        <taxon>Craniata</taxon>
        <taxon>Vertebrata</taxon>
        <taxon>Euteleostomi</taxon>
        <taxon>Mammalia</taxon>
        <taxon>Eutheria</taxon>
        <taxon>Laurasiatheria</taxon>
        <taxon>Carnivora</taxon>
        <taxon>Caniformia</taxon>
        <taxon>Musteloidea</taxon>
        <taxon>Mustelidae</taxon>
        <taxon>Guloninae</taxon>
        <taxon>Gulo</taxon>
    </lineage>
</organism>
<sequence length="81" mass="8883">KWPQNENVGQISISVYSTSPPNKCKALKTTDLTMVLSMYQYNVSFSPPLCVVSLFQCNGSSLKPDTVSDLSDSPRETVPVL</sequence>
<dbReference type="EMBL" id="CYRY02005302">
    <property type="protein sequence ID" value="VCW69733.1"/>
    <property type="molecule type" value="Genomic_DNA"/>
</dbReference>
<evidence type="ECO:0000313" key="2">
    <source>
        <dbReference type="Proteomes" id="UP000269945"/>
    </source>
</evidence>
<protein>
    <submittedName>
        <fullName evidence="1">Uncharacterized protein</fullName>
    </submittedName>
</protein>
<name>A0A9X9LJR8_GULGU</name>
<dbReference type="AlphaFoldDB" id="A0A9X9LJR8"/>
<accession>A0A9X9LJR8</accession>
<evidence type="ECO:0000313" key="1">
    <source>
        <dbReference type="EMBL" id="VCW69733.1"/>
    </source>
</evidence>
<keyword evidence="2" id="KW-1185">Reference proteome</keyword>
<proteinExistence type="predicted"/>
<comment type="caution">
    <text evidence="1">The sequence shown here is derived from an EMBL/GenBank/DDBJ whole genome shotgun (WGS) entry which is preliminary data.</text>
</comment>
<feature type="non-terminal residue" evidence="1">
    <location>
        <position position="1"/>
    </location>
</feature>
<reference evidence="1 2" key="1">
    <citation type="submission" date="2018-10" db="EMBL/GenBank/DDBJ databases">
        <authorList>
            <person name="Ekblom R."/>
            <person name="Jareborg N."/>
        </authorList>
    </citation>
    <scope>NUCLEOTIDE SEQUENCE [LARGE SCALE GENOMIC DNA]</scope>
    <source>
        <tissue evidence="1">Muscle</tissue>
    </source>
</reference>
<dbReference type="Proteomes" id="UP000269945">
    <property type="component" value="Unassembled WGS sequence"/>
</dbReference>